<feature type="signal peptide" evidence="5">
    <location>
        <begin position="1"/>
        <end position="22"/>
    </location>
</feature>
<dbReference type="InterPro" id="IPR030678">
    <property type="entry name" value="Peptide/Ni-bd"/>
</dbReference>
<dbReference type="PANTHER" id="PTHR30290">
    <property type="entry name" value="PERIPLASMIC BINDING COMPONENT OF ABC TRANSPORTER"/>
    <property type="match status" value="1"/>
</dbReference>
<dbReference type="Gene3D" id="3.90.76.10">
    <property type="entry name" value="Dipeptide-binding Protein, Domain 1"/>
    <property type="match status" value="1"/>
</dbReference>
<comment type="caution">
    <text evidence="7">The sequence shown here is derived from an EMBL/GenBank/DDBJ whole genome shotgun (WGS) entry which is preliminary data.</text>
</comment>
<name>A0A938ZDN3_9FIRM</name>
<dbReference type="InterPro" id="IPR039424">
    <property type="entry name" value="SBP_5"/>
</dbReference>
<comment type="subcellular location">
    <subcellularLocation>
        <location evidence="1">Cell envelope</location>
    </subcellularLocation>
</comment>
<dbReference type="Proteomes" id="UP000737612">
    <property type="component" value="Unassembled WGS sequence"/>
</dbReference>
<evidence type="ECO:0000313" key="8">
    <source>
        <dbReference type="Proteomes" id="UP000737612"/>
    </source>
</evidence>
<evidence type="ECO:0000256" key="4">
    <source>
        <dbReference type="ARBA" id="ARBA00022729"/>
    </source>
</evidence>
<dbReference type="EMBL" id="JAFHBD010000018">
    <property type="protein sequence ID" value="MBN2953160.1"/>
    <property type="molecule type" value="Genomic_DNA"/>
</dbReference>
<gene>
    <name evidence="7" type="ORF">JTJ23_06075</name>
</gene>
<dbReference type="AlphaFoldDB" id="A0A938ZDN3"/>
<comment type="similarity">
    <text evidence="2">Belongs to the bacterial solute-binding protein 5 family.</text>
</comment>
<reference evidence="7" key="1">
    <citation type="submission" date="2021-02" db="EMBL/GenBank/DDBJ databases">
        <title>Metagenome-assembled genomes from human diarrheal sample B26.</title>
        <authorList>
            <person name="Ateba T.P."/>
            <person name="Alayande K.A."/>
            <person name="Mwanza M."/>
        </authorList>
    </citation>
    <scope>NUCLEOTIDE SEQUENCE</scope>
    <source>
        <strain evidence="7">06WH</strain>
    </source>
</reference>
<proteinExistence type="inferred from homology"/>
<keyword evidence="4 5" id="KW-0732">Signal</keyword>
<protein>
    <submittedName>
        <fullName evidence="7">Peptide ABC transporter substrate-binding protein</fullName>
    </submittedName>
</protein>
<sequence length="554" mass="61475">MRKLWKATATLAAAVLLAGSLAGCGSSGGSSSSSGGGKSGSTSDMIVTTMNTEAGSLDSAGESGLWWWSYDDVCMAPIMEMKEDGSWDYILAESVDVNEDMTQYTVHLRSDAKWSNGDDVTSADFKNTIVRALDPNCKGGYSSMLYPIVGAEEMYNGTGDESGLGVDTSDDKTIVFNLKEPCAYFEQLFVLPVYMPTHRELQTETNGDWAMGNDMDALVSCGPYYLAEYVPNQYSVYKKNENYVQADRIKTDTIKKMVMDDTQSIINVYKSGELNFISADYTVMDEYQDSEELITSPAMTSYYVLFNVNEAPFDDVRVRQAFSMAVNRDEVASACGSSYEASDFFVAKHLKSSASGKDWAEEAEEDPIGFDPDKAKELLAEAGYPDGEGFPAITYKYPSLQLDSDMAQALQAQWKTNLGIEVELQAEEQQVQVAERRSGDFQLARMRWTADFTDPFTFLSMYRSNDSYNDNKTNCPEYDELMAQSNEESDPTARFELLHQAESVLVNDYCFGVPVLNSSNIYLVSTDITNFEIDPSRNMIRTKYLVLGDSSSES</sequence>
<evidence type="ECO:0000256" key="1">
    <source>
        <dbReference type="ARBA" id="ARBA00004196"/>
    </source>
</evidence>
<dbReference type="Pfam" id="PF00496">
    <property type="entry name" value="SBP_bac_5"/>
    <property type="match status" value="1"/>
</dbReference>
<dbReference type="PROSITE" id="PS51257">
    <property type="entry name" value="PROKAR_LIPOPROTEIN"/>
    <property type="match status" value="1"/>
</dbReference>
<evidence type="ECO:0000259" key="6">
    <source>
        <dbReference type="Pfam" id="PF00496"/>
    </source>
</evidence>
<evidence type="ECO:0000256" key="5">
    <source>
        <dbReference type="SAM" id="SignalP"/>
    </source>
</evidence>
<dbReference type="GO" id="GO:0015833">
    <property type="term" value="P:peptide transport"/>
    <property type="evidence" value="ECO:0007669"/>
    <property type="project" value="TreeGrafter"/>
</dbReference>
<dbReference type="GO" id="GO:0030313">
    <property type="term" value="C:cell envelope"/>
    <property type="evidence" value="ECO:0007669"/>
    <property type="project" value="UniProtKB-SubCell"/>
</dbReference>
<dbReference type="InterPro" id="IPR000914">
    <property type="entry name" value="SBP_5_dom"/>
</dbReference>
<evidence type="ECO:0000313" key="7">
    <source>
        <dbReference type="EMBL" id="MBN2953160.1"/>
    </source>
</evidence>
<dbReference type="PIRSF" id="PIRSF002741">
    <property type="entry name" value="MppA"/>
    <property type="match status" value="1"/>
</dbReference>
<feature type="domain" description="Solute-binding protein family 5" evidence="6">
    <location>
        <begin position="91"/>
        <end position="469"/>
    </location>
</feature>
<dbReference type="GO" id="GO:1904680">
    <property type="term" value="F:peptide transmembrane transporter activity"/>
    <property type="evidence" value="ECO:0007669"/>
    <property type="project" value="TreeGrafter"/>
</dbReference>
<dbReference type="GO" id="GO:0042597">
    <property type="term" value="C:periplasmic space"/>
    <property type="evidence" value="ECO:0007669"/>
    <property type="project" value="UniProtKB-ARBA"/>
</dbReference>
<dbReference type="PANTHER" id="PTHR30290:SF10">
    <property type="entry name" value="PERIPLASMIC OLIGOPEPTIDE-BINDING PROTEIN-RELATED"/>
    <property type="match status" value="1"/>
</dbReference>
<dbReference type="Gene3D" id="3.40.190.10">
    <property type="entry name" value="Periplasmic binding protein-like II"/>
    <property type="match status" value="1"/>
</dbReference>
<evidence type="ECO:0000256" key="3">
    <source>
        <dbReference type="ARBA" id="ARBA00022448"/>
    </source>
</evidence>
<feature type="chain" id="PRO_5039547383" evidence="5">
    <location>
        <begin position="23"/>
        <end position="554"/>
    </location>
</feature>
<dbReference type="SUPFAM" id="SSF53850">
    <property type="entry name" value="Periplasmic binding protein-like II"/>
    <property type="match status" value="1"/>
</dbReference>
<dbReference type="Gene3D" id="3.10.105.10">
    <property type="entry name" value="Dipeptide-binding Protein, Domain 3"/>
    <property type="match status" value="1"/>
</dbReference>
<evidence type="ECO:0000256" key="2">
    <source>
        <dbReference type="ARBA" id="ARBA00005695"/>
    </source>
</evidence>
<dbReference type="GO" id="GO:0043190">
    <property type="term" value="C:ATP-binding cassette (ABC) transporter complex"/>
    <property type="evidence" value="ECO:0007669"/>
    <property type="project" value="InterPro"/>
</dbReference>
<dbReference type="CDD" id="cd08504">
    <property type="entry name" value="PBP2_OppA"/>
    <property type="match status" value="1"/>
</dbReference>
<keyword evidence="3" id="KW-0813">Transport</keyword>
<organism evidence="7 8">
    <name type="scientific">Fusicatenibacter saccharivorans</name>
    <dbReference type="NCBI Taxonomy" id="1150298"/>
    <lineage>
        <taxon>Bacteria</taxon>
        <taxon>Bacillati</taxon>
        <taxon>Bacillota</taxon>
        <taxon>Clostridia</taxon>
        <taxon>Lachnospirales</taxon>
        <taxon>Lachnospiraceae</taxon>
        <taxon>Fusicatenibacter</taxon>
    </lineage>
</organism>
<accession>A0A938ZDN3</accession>